<comment type="caution">
    <text evidence="1">The sequence shown here is derived from an EMBL/GenBank/DDBJ whole genome shotgun (WGS) entry which is preliminary data.</text>
</comment>
<gene>
    <name evidence="1" type="ORF">N0V91_008743</name>
</gene>
<accession>A0A9W9D569</accession>
<evidence type="ECO:0000313" key="2">
    <source>
        <dbReference type="Proteomes" id="UP001140510"/>
    </source>
</evidence>
<proteinExistence type="predicted"/>
<name>A0A9W9D569_9PLEO</name>
<evidence type="ECO:0000313" key="1">
    <source>
        <dbReference type="EMBL" id="KAJ4400387.1"/>
    </source>
</evidence>
<sequence>MEVTNCAVRTENRPRPYHSDDSFVMPLNPDVCWEALIYKRCLHTEPELSPDFEEVSRIM</sequence>
<keyword evidence="2" id="KW-1185">Reference proteome</keyword>
<dbReference type="Proteomes" id="UP001140510">
    <property type="component" value="Unassembled WGS sequence"/>
</dbReference>
<organism evidence="1 2">
    <name type="scientific">Didymella pomorum</name>
    <dbReference type="NCBI Taxonomy" id="749634"/>
    <lineage>
        <taxon>Eukaryota</taxon>
        <taxon>Fungi</taxon>
        <taxon>Dikarya</taxon>
        <taxon>Ascomycota</taxon>
        <taxon>Pezizomycotina</taxon>
        <taxon>Dothideomycetes</taxon>
        <taxon>Pleosporomycetidae</taxon>
        <taxon>Pleosporales</taxon>
        <taxon>Pleosporineae</taxon>
        <taxon>Didymellaceae</taxon>
        <taxon>Didymella</taxon>
    </lineage>
</organism>
<protein>
    <submittedName>
        <fullName evidence="1">Uncharacterized protein</fullName>
    </submittedName>
</protein>
<dbReference type="EMBL" id="JAPEVA010000090">
    <property type="protein sequence ID" value="KAJ4400387.1"/>
    <property type="molecule type" value="Genomic_DNA"/>
</dbReference>
<dbReference type="AlphaFoldDB" id="A0A9W9D569"/>
<reference evidence="1" key="1">
    <citation type="submission" date="2022-10" db="EMBL/GenBank/DDBJ databases">
        <title>Tapping the CABI collections for fungal endophytes: first genome assemblies for Collariella, Neodidymelliopsis, Ascochyta clinopodiicola, Didymella pomorum, Didymosphaeria variabile, Neocosmospora piperis and Neocucurbitaria cava.</title>
        <authorList>
            <person name="Hill R."/>
        </authorList>
    </citation>
    <scope>NUCLEOTIDE SEQUENCE</scope>
    <source>
        <strain evidence="1">IMI 355091</strain>
    </source>
</reference>